<feature type="compositionally biased region" description="Low complexity" evidence="1">
    <location>
        <begin position="212"/>
        <end position="221"/>
    </location>
</feature>
<reference evidence="4 5" key="1">
    <citation type="submission" date="2010-02" db="EMBL/GenBank/DDBJ databases">
        <authorList>
            <person name="Weinstock G."/>
            <person name="Sodergren E."/>
            <person name="Clifton S."/>
            <person name="Fulton L."/>
            <person name="Fulton B."/>
            <person name="Courtney L."/>
            <person name="Fronick C."/>
            <person name="Harrison M."/>
            <person name="Strong C."/>
            <person name="Farmer C."/>
            <person name="Delahaunty K."/>
            <person name="Markovic C."/>
            <person name="Hall O."/>
            <person name="Minx P."/>
            <person name="Tomlinson C."/>
            <person name="Mitreva M."/>
            <person name="Nelson J."/>
            <person name="Hou S."/>
            <person name="Wollam A."/>
            <person name="Pepin K.H."/>
            <person name="Johnson M."/>
            <person name="Bhonagiri V."/>
            <person name="Zhang X."/>
            <person name="Suruliraj S."/>
            <person name="Warren W."/>
            <person name="Chinwalla A."/>
            <person name="Mardis E.R."/>
            <person name="Wilson R.K."/>
        </authorList>
    </citation>
    <scope>NUCLEOTIDE SEQUENCE [LARGE SCALE GENOMIC DNA]</scope>
    <source>
        <strain evidence="4 5">DSM 2876</strain>
    </source>
</reference>
<evidence type="ECO:0000256" key="1">
    <source>
        <dbReference type="SAM" id="MobiDB-lite"/>
    </source>
</evidence>
<dbReference type="AlphaFoldDB" id="D4RYY6"/>
<feature type="domain" description="Putative host cell surface-exposed lipoprotein Ltp-like HTH region" evidence="3">
    <location>
        <begin position="321"/>
        <end position="364"/>
    </location>
</feature>
<dbReference type="STRING" id="45851.BHV86_03120"/>
<accession>D4RYY6</accession>
<feature type="compositionally biased region" description="Polar residues" evidence="1">
    <location>
        <begin position="176"/>
        <end position="187"/>
    </location>
</feature>
<comment type="caution">
    <text evidence="4">The sequence shown here is derived from an EMBL/GenBank/DDBJ whole genome shotgun (WGS) entry which is preliminary data.</text>
</comment>
<feature type="domain" description="Putative host cell surface-exposed lipoprotein Ltp-like HTH region" evidence="3">
    <location>
        <begin position="229"/>
        <end position="269"/>
    </location>
</feature>
<dbReference type="EMBL" id="ABWN01000026">
    <property type="protein sequence ID" value="EFF68687.1"/>
    <property type="molecule type" value="Genomic_DNA"/>
</dbReference>
<protein>
    <recommendedName>
        <fullName evidence="3">Putative host cell surface-exposed lipoprotein Ltp-like HTH region domain-containing protein</fullName>
    </recommendedName>
</protein>
<evidence type="ECO:0000256" key="2">
    <source>
        <dbReference type="SAM" id="SignalP"/>
    </source>
</evidence>
<gene>
    <name evidence="4" type="ORF">BUTYVIB_01050</name>
</gene>
<dbReference type="Pfam" id="PF07553">
    <property type="entry name" value="Lipoprotein_Ltp"/>
    <property type="match status" value="3"/>
</dbReference>
<evidence type="ECO:0000313" key="5">
    <source>
        <dbReference type="Proteomes" id="UP000006238"/>
    </source>
</evidence>
<keyword evidence="2" id="KW-0732">Signal</keyword>
<dbReference type="eggNOG" id="COG3064">
    <property type="taxonomic scope" value="Bacteria"/>
</dbReference>
<name>D4RYY6_9FIRM</name>
<feature type="chain" id="PRO_5038439678" description="Putative host cell surface-exposed lipoprotein Ltp-like HTH region domain-containing protein" evidence="2">
    <location>
        <begin position="25"/>
        <end position="367"/>
    </location>
</feature>
<dbReference type="InterPro" id="IPR011434">
    <property type="entry name" value="Ltp-like_HTH"/>
</dbReference>
<dbReference type="InterPro" id="IPR036388">
    <property type="entry name" value="WH-like_DNA-bd_sf"/>
</dbReference>
<dbReference type="Proteomes" id="UP000006238">
    <property type="component" value="Unassembled WGS sequence"/>
</dbReference>
<keyword evidence="5" id="KW-1185">Reference proteome</keyword>
<dbReference type="Gene3D" id="1.10.10.10">
    <property type="entry name" value="Winged helix-like DNA-binding domain superfamily/Winged helix DNA-binding domain"/>
    <property type="match status" value="3"/>
</dbReference>
<evidence type="ECO:0000259" key="3">
    <source>
        <dbReference type="Pfam" id="PF07553"/>
    </source>
</evidence>
<feature type="region of interest" description="Disordered" evidence="1">
    <location>
        <begin position="176"/>
        <end position="227"/>
    </location>
</feature>
<sequence length="367" mass="40596">MEVTIMKKLSVLLLTIIACCMLWACGKTATFNESEEETTTHKKNKTEYSTTAEDITESSERQTYSDSDYKTGITFDNISRNPKDYEGKLVYFTGEVVQLMEGDDENQIRLAVDGDYDKVILIGYDPEITTSRILEDDNIEIYGTSVGIFQYESVLGQTISIPAVYVDKINLINGNQNTPNEPVNQPAKQPVEKPAEQPAKQPAEQPAPPATKPAAQPTTPASNVSAGESNALKSAKSYLDMGGFSKESLKGQLEYEGYDANQIQYALDNCGADWKKQALMSAKSYLGSNMGFSKLGLTEQLEYEEFTSDEVRYAIDNCGGDWMAQAVIKAQSYMESVPMSRDELISQLEYEKFTHEEAVHGVDAVGL</sequence>
<proteinExistence type="predicted"/>
<evidence type="ECO:0000313" key="4">
    <source>
        <dbReference type="EMBL" id="EFF68687.1"/>
    </source>
</evidence>
<feature type="region of interest" description="Disordered" evidence="1">
    <location>
        <begin position="34"/>
        <end position="63"/>
    </location>
</feature>
<dbReference type="HOGENOM" id="CLU_753736_0_0_9"/>
<organism evidence="4 5">
    <name type="scientific">Eshraghiella crossota DSM 2876</name>
    <dbReference type="NCBI Taxonomy" id="511680"/>
    <lineage>
        <taxon>Bacteria</taxon>
        <taxon>Bacillati</taxon>
        <taxon>Bacillota</taxon>
        <taxon>Clostridia</taxon>
        <taxon>Lachnospirales</taxon>
        <taxon>Lachnospiraceae</taxon>
        <taxon>Eshraghiella</taxon>
    </lineage>
</organism>
<dbReference type="PROSITE" id="PS51257">
    <property type="entry name" value="PROKAR_LIPOPROTEIN"/>
    <property type="match status" value="1"/>
</dbReference>
<feature type="domain" description="Putative host cell surface-exposed lipoprotein Ltp-like HTH region" evidence="3">
    <location>
        <begin position="273"/>
        <end position="317"/>
    </location>
</feature>
<feature type="signal peptide" evidence="2">
    <location>
        <begin position="1"/>
        <end position="24"/>
    </location>
</feature>